<dbReference type="AlphaFoldDB" id="A0A4Y4X0N1"/>
<proteinExistence type="predicted"/>
<dbReference type="Proteomes" id="UP000319468">
    <property type="component" value="Unassembled WGS sequence"/>
</dbReference>
<protein>
    <submittedName>
        <fullName evidence="2">Uncharacterized protein</fullName>
    </submittedName>
</protein>
<accession>A0A4Y4X0N1</accession>
<keyword evidence="1" id="KW-1133">Transmembrane helix</keyword>
<evidence type="ECO:0000313" key="3">
    <source>
        <dbReference type="Proteomes" id="UP000319468"/>
    </source>
</evidence>
<feature type="transmembrane region" description="Helical" evidence="1">
    <location>
        <begin position="12"/>
        <end position="35"/>
    </location>
</feature>
<reference evidence="2 3" key="1">
    <citation type="journal article" date="2017" name="Front. Cell. Infect. Microbiol.">
        <title>Whole Genome Sequence and Phylogenetic Analysis Show Helicobacter pylori Strains from Latin America Have Followed a Unique Evolution Pathway.</title>
        <authorList>
            <person name="Munoz-Ramirez Z.Y."/>
            <person name="Mendez-Tenorio A."/>
            <person name="Kato I."/>
            <person name="Bravo M.M."/>
            <person name="Rizzato C."/>
            <person name="Thorell K."/>
            <person name="Torres R.C."/>
            <person name="Aviles-Jimenez F."/>
            <person name="Camorlinga M."/>
            <person name="Canzian F."/>
            <person name="Torres J."/>
        </authorList>
    </citation>
    <scope>NUCLEOTIDE SEQUENCE [LARGE SCALE GENOMIC DNA]</scope>
    <source>
        <strain evidence="2 3">CM22347</strain>
    </source>
</reference>
<organism evidence="2 3">
    <name type="scientific">Helicobacter pylori</name>
    <name type="common">Campylobacter pylori</name>
    <dbReference type="NCBI Taxonomy" id="210"/>
    <lineage>
        <taxon>Bacteria</taxon>
        <taxon>Pseudomonadati</taxon>
        <taxon>Campylobacterota</taxon>
        <taxon>Epsilonproteobacteria</taxon>
        <taxon>Campylobacterales</taxon>
        <taxon>Helicobacteraceae</taxon>
        <taxon>Helicobacter</taxon>
    </lineage>
</organism>
<comment type="caution">
    <text evidence="2">The sequence shown here is derived from an EMBL/GenBank/DDBJ whole genome shotgun (WGS) entry which is preliminary data.</text>
</comment>
<evidence type="ECO:0000313" key="2">
    <source>
        <dbReference type="EMBL" id="OOQ32294.1"/>
    </source>
</evidence>
<name>A0A4Y4X0N1_HELPX</name>
<evidence type="ECO:0000256" key="1">
    <source>
        <dbReference type="SAM" id="Phobius"/>
    </source>
</evidence>
<sequence length="68" mass="7813">MSRGAFNKFLKHSFLGFIFGLLAPYHSILVFKAIFLKTIAFLKSLDFKLFGFFVVTIGKLKVLLRKNL</sequence>
<dbReference type="EMBL" id="MUPM01000199">
    <property type="protein sequence ID" value="OOQ32294.1"/>
    <property type="molecule type" value="Genomic_DNA"/>
</dbReference>
<keyword evidence="1" id="KW-0472">Membrane</keyword>
<keyword evidence="1" id="KW-0812">Transmembrane</keyword>
<feature type="transmembrane region" description="Helical" evidence="1">
    <location>
        <begin position="47"/>
        <end position="64"/>
    </location>
</feature>
<gene>
    <name evidence="2" type="ORF">B0X69_04950</name>
</gene>